<evidence type="ECO:0000313" key="2">
    <source>
        <dbReference type="Proteomes" id="UP000286415"/>
    </source>
</evidence>
<keyword evidence="2" id="KW-1185">Reference proteome</keyword>
<name>A0A3R7FGC5_CLOSI</name>
<reference evidence="1 2" key="2">
    <citation type="journal article" date="2021" name="Genomics">
        <title>High-quality reference genome for Clonorchis sinensis.</title>
        <authorList>
            <person name="Young N.D."/>
            <person name="Stroehlein A.J."/>
            <person name="Kinkar L."/>
            <person name="Wang T."/>
            <person name="Sohn W.M."/>
            <person name="Chang B.C.H."/>
            <person name="Kaur P."/>
            <person name="Weisz D."/>
            <person name="Dudchenko O."/>
            <person name="Aiden E.L."/>
            <person name="Korhonen P.K."/>
            <person name="Gasser R.B."/>
        </authorList>
    </citation>
    <scope>NUCLEOTIDE SEQUENCE [LARGE SCALE GENOMIC DNA]</scope>
    <source>
        <strain evidence="1">Cs-k2</strain>
    </source>
</reference>
<evidence type="ECO:0000313" key="1">
    <source>
        <dbReference type="EMBL" id="KAG5446743.1"/>
    </source>
</evidence>
<comment type="caution">
    <text evidence="1">The sequence shown here is derived from an EMBL/GenBank/DDBJ whole genome shotgun (WGS) entry which is preliminary data.</text>
</comment>
<dbReference type="EMBL" id="NIRI02000056">
    <property type="protein sequence ID" value="KAG5446743.1"/>
    <property type="molecule type" value="Genomic_DNA"/>
</dbReference>
<protein>
    <submittedName>
        <fullName evidence="1">Uncharacterized protein</fullName>
    </submittedName>
</protein>
<accession>A0A3R7FGC5</accession>
<proteinExistence type="predicted"/>
<reference evidence="1 2" key="1">
    <citation type="journal article" date="2018" name="Biotechnol. Adv.">
        <title>Improved genomic resources and new bioinformatic workflow for the carcinogenic parasite Clonorchis sinensis: Biotechnological implications.</title>
        <authorList>
            <person name="Wang D."/>
            <person name="Korhonen P.K."/>
            <person name="Gasser R.B."/>
            <person name="Young N.D."/>
        </authorList>
    </citation>
    <scope>NUCLEOTIDE SEQUENCE [LARGE SCALE GENOMIC DNA]</scope>
    <source>
        <strain evidence="1">Cs-k2</strain>
    </source>
</reference>
<dbReference type="AlphaFoldDB" id="A0A3R7FGC5"/>
<gene>
    <name evidence="1" type="ORF">CSKR_114200</name>
</gene>
<dbReference type="InParanoid" id="A0A3R7FGC5"/>
<dbReference type="Proteomes" id="UP000286415">
    <property type="component" value="Unassembled WGS sequence"/>
</dbReference>
<sequence>MFVAQVNGLNIRPLTWLPIVVLRFVVRGVPYETNPHRNPFVPNAFRAWFVESWRCQLIKTRHSQSYPQSNRACWIFMSDQANAFVLERCDWYPRCCDRPSNYPGCIDRLARLSGLPIQITPWALETRWVVDTACYRITPTSKRAQELSGKDANFLVRIKPSHRDYSCLGLGNQVVYQPSCLRWLGWQIDTETVLRPMIITELLFNSVSVRERMSSVLCMLVDVMIFKKLGKICKLRRSRRSRKSEEAFRPSILCDRHCSDLQKNNFNLKETTHNDAKNGLTAHDWFHFSRVPSGRRCHRVFVNLTSHLDADCTNFDRCTYLHYLVFTGEYQASKLSLMRFFPTECAIPDHLKLHLVRHSWCRNALY</sequence>
<organism evidence="1 2">
    <name type="scientific">Clonorchis sinensis</name>
    <name type="common">Chinese liver fluke</name>
    <dbReference type="NCBI Taxonomy" id="79923"/>
    <lineage>
        <taxon>Eukaryota</taxon>
        <taxon>Metazoa</taxon>
        <taxon>Spiralia</taxon>
        <taxon>Lophotrochozoa</taxon>
        <taxon>Platyhelminthes</taxon>
        <taxon>Trematoda</taxon>
        <taxon>Digenea</taxon>
        <taxon>Opisthorchiida</taxon>
        <taxon>Opisthorchiata</taxon>
        <taxon>Opisthorchiidae</taxon>
        <taxon>Clonorchis</taxon>
    </lineage>
</organism>